<dbReference type="AlphaFoldDB" id="C4J340"/>
<reference evidence="1" key="2">
    <citation type="submission" date="2012-06" db="EMBL/GenBank/DDBJ databases">
        <authorList>
            <person name="Yu Y."/>
            <person name="Currie J."/>
            <person name="Lomeli R."/>
            <person name="Angelova A."/>
            <person name="Collura K."/>
            <person name="Wissotski M."/>
            <person name="Campos D."/>
            <person name="Kudrna D."/>
            <person name="Golser W."/>
            <person name="Ashely E."/>
            <person name="Descour A."/>
            <person name="Fernandes J."/>
            <person name="Soderlund C."/>
            <person name="Walbot V."/>
        </authorList>
    </citation>
    <scope>NUCLEOTIDE SEQUENCE</scope>
    <source>
        <strain evidence="1">B73</strain>
    </source>
</reference>
<proteinExistence type="evidence at transcript level"/>
<organism evidence="1">
    <name type="scientific">Zea mays</name>
    <name type="common">Maize</name>
    <dbReference type="NCBI Taxonomy" id="4577"/>
    <lineage>
        <taxon>Eukaryota</taxon>
        <taxon>Viridiplantae</taxon>
        <taxon>Streptophyta</taxon>
        <taxon>Embryophyta</taxon>
        <taxon>Tracheophyta</taxon>
        <taxon>Spermatophyta</taxon>
        <taxon>Magnoliopsida</taxon>
        <taxon>Liliopsida</taxon>
        <taxon>Poales</taxon>
        <taxon>Poaceae</taxon>
        <taxon>PACMAD clade</taxon>
        <taxon>Panicoideae</taxon>
        <taxon>Andropogonodae</taxon>
        <taxon>Andropogoneae</taxon>
        <taxon>Tripsacinae</taxon>
        <taxon>Zea</taxon>
    </lineage>
</organism>
<reference evidence="1" key="1">
    <citation type="journal article" date="2009" name="PLoS Genet.">
        <title>Sequencing, mapping, and analysis of 27,455 maize full-length cDNAs.</title>
        <authorList>
            <person name="Soderlund C."/>
            <person name="Descour A."/>
            <person name="Kudrna D."/>
            <person name="Bomhoff M."/>
            <person name="Boyd L."/>
            <person name="Currie J."/>
            <person name="Angelova A."/>
            <person name="Collura K."/>
            <person name="Wissotski M."/>
            <person name="Ashley E."/>
            <person name="Morrow D."/>
            <person name="Fernandes J."/>
            <person name="Walbot V."/>
            <person name="Yu Y."/>
        </authorList>
    </citation>
    <scope>NUCLEOTIDE SEQUENCE</scope>
    <source>
        <strain evidence="1">B73</strain>
    </source>
</reference>
<sequence>MKCLQTSLLKSECTKLLRNQLWRVLWRDIMVQLWHMARLVLGKLLHWEDLVKKTLLLGESWFVQWRIF</sequence>
<name>C4J340_MAIZE</name>
<evidence type="ECO:0000313" key="1">
    <source>
        <dbReference type="EMBL" id="ACR35590.1"/>
    </source>
</evidence>
<dbReference type="EMBL" id="BT085237">
    <property type="protein sequence ID" value="ACR35590.1"/>
    <property type="molecule type" value="mRNA"/>
</dbReference>
<accession>C4J340</accession>
<protein>
    <submittedName>
        <fullName evidence="1">Uncharacterized protein</fullName>
    </submittedName>
</protein>